<name>A0AAV4IGS0_9GAST</name>
<dbReference type="Proteomes" id="UP000762676">
    <property type="component" value="Unassembled WGS sequence"/>
</dbReference>
<feature type="chain" id="PRO_5043797569" description="CNNM transmembrane domain-containing protein" evidence="2">
    <location>
        <begin position="44"/>
        <end position="117"/>
    </location>
</feature>
<keyword evidence="1" id="KW-1133">Transmembrane helix</keyword>
<reference evidence="3 4" key="1">
    <citation type="journal article" date="2021" name="Elife">
        <title>Chloroplast acquisition without the gene transfer in kleptoplastic sea slugs, Plakobranchus ocellatus.</title>
        <authorList>
            <person name="Maeda T."/>
            <person name="Takahashi S."/>
            <person name="Yoshida T."/>
            <person name="Shimamura S."/>
            <person name="Takaki Y."/>
            <person name="Nagai Y."/>
            <person name="Toyoda A."/>
            <person name="Suzuki Y."/>
            <person name="Arimoto A."/>
            <person name="Ishii H."/>
            <person name="Satoh N."/>
            <person name="Nishiyama T."/>
            <person name="Hasebe M."/>
            <person name="Maruyama T."/>
            <person name="Minagawa J."/>
            <person name="Obokata J."/>
            <person name="Shigenobu S."/>
        </authorList>
    </citation>
    <scope>NUCLEOTIDE SEQUENCE [LARGE SCALE GENOMIC DNA]</scope>
</reference>
<keyword evidence="2" id="KW-0732">Signal</keyword>
<accession>A0AAV4IGS0</accession>
<dbReference type="EMBL" id="BMAT01013245">
    <property type="protein sequence ID" value="GFS08288.1"/>
    <property type="molecule type" value="Genomic_DNA"/>
</dbReference>
<sequence>MTIMMLLRIMTTSIIMVMRMRGKRRMIMMVMFTIMMNIGGVDGSVAAVGDGEEDNTESLGLYLLSGTFIVAGVGLALGVLALALEHVIVKVNGLKVKSYDTSKEMERVERRTIDKQK</sequence>
<evidence type="ECO:0000256" key="1">
    <source>
        <dbReference type="SAM" id="Phobius"/>
    </source>
</evidence>
<gene>
    <name evidence="3" type="ORF">ElyMa_006590700</name>
</gene>
<feature type="transmembrane region" description="Helical" evidence="1">
    <location>
        <begin position="59"/>
        <end position="84"/>
    </location>
</feature>
<evidence type="ECO:0000256" key="2">
    <source>
        <dbReference type="SAM" id="SignalP"/>
    </source>
</evidence>
<keyword evidence="4" id="KW-1185">Reference proteome</keyword>
<proteinExistence type="predicted"/>
<evidence type="ECO:0000313" key="3">
    <source>
        <dbReference type="EMBL" id="GFS08288.1"/>
    </source>
</evidence>
<keyword evidence="1" id="KW-0472">Membrane</keyword>
<keyword evidence="1" id="KW-0812">Transmembrane</keyword>
<comment type="caution">
    <text evidence="3">The sequence shown here is derived from an EMBL/GenBank/DDBJ whole genome shotgun (WGS) entry which is preliminary data.</text>
</comment>
<dbReference type="AlphaFoldDB" id="A0AAV4IGS0"/>
<evidence type="ECO:0000313" key="4">
    <source>
        <dbReference type="Proteomes" id="UP000762676"/>
    </source>
</evidence>
<feature type="signal peptide" evidence="2">
    <location>
        <begin position="1"/>
        <end position="43"/>
    </location>
</feature>
<organism evidence="3 4">
    <name type="scientific">Elysia marginata</name>
    <dbReference type="NCBI Taxonomy" id="1093978"/>
    <lineage>
        <taxon>Eukaryota</taxon>
        <taxon>Metazoa</taxon>
        <taxon>Spiralia</taxon>
        <taxon>Lophotrochozoa</taxon>
        <taxon>Mollusca</taxon>
        <taxon>Gastropoda</taxon>
        <taxon>Heterobranchia</taxon>
        <taxon>Euthyneura</taxon>
        <taxon>Panpulmonata</taxon>
        <taxon>Sacoglossa</taxon>
        <taxon>Placobranchoidea</taxon>
        <taxon>Plakobranchidae</taxon>
        <taxon>Elysia</taxon>
    </lineage>
</organism>
<protein>
    <recommendedName>
        <fullName evidence="5">CNNM transmembrane domain-containing protein</fullName>
    </recommendedName>
</protein>
<evidence type="ECO:0008006" key="5">
    <source>
        <dbReference type="Google" id="ProtNLM"/>
    </source>
</evidence>